<dbReference type="Proteomes" id="UP001432251">
    <property type="component" value="Chromosome"/>
</dbReference>
<gene>
    <name evidence="1" type="ORF">V2W30_14960</name>
</gene>
<proteinExistence type="predicted"/>
<protein>
    <submittedName>
        <fullName evidence="1">NADH oxidase</fullName>
    </submittedName>
</protein>
<sequence length="211" mass="22718">MSQPMGRQPIHLWSLSEDVVVRATDDEVTLAGRFGTERIDAPDPVVREVLRRMELGPVLPENVAGDFADGEGGVCLLLLPTLSRLSHMTVRTLSVDDLKGPLLSVSPESRQADFSPGELSGADPLRLPRDVRVTLEDAGISLESAASLHRVVLHRPEAVWVVAMLAWPVTPGAASEALPLHPDVTDGILRYLAAAGMAQPVEDRKPDHPAL</sequence>
<keyword evidence="2" id="KW-1185">Reference proteome</keyword>
<reference evidence="1" key="1">
    <citation type="journal article" date="2025" name="Int. J. Syst. Evol. Microbiol.">
        <title>Streptomyces citrinus sp. nov., with yellow diffusible pigment.</title>
        <authorList>
            <person name="He Y."/>
            <person name="Yang E."/>
            <person name="Xu J."/>
            <person name="Sun Y."/>
            <person name="Sun L."/>
        </authorList>
    </citation>
    <scope>NUCLEOTIDE SEQUENCE</scope>
    <source>
        <strain evidence="1">Q6</strain>
    </source>
</reference>
<accession>A0ACD5ABK8</accession>
<name>A0ACD5ABK8_9ACTN</name>
<dbReference type="EMBL" id="CP146022">
    <property type="protein sequence ID" value="WWQ64514.1"/>
    <property type="molecule type" value="Genomic_DNA"/>
</dbReference>
<evidence type="ECO:0000313" key="1">
    <source>
        <dbReference type="EMBL" id="WWQ64514.1"/>
    </source>
</evidence>
<evidence type="ECO:0000313" key="2">
    <source>
        <dbReference type="Proteomes" id="UP001432251"/>
    </source>
</evidence>
<organism evidence="1 2">
    <name type="scientific">Streptomyces citrinus</name>
    <dbReference type="NCBI Taxonomy" id="3118173"/>
    <lineage>
        <taxon>Bacteria</taxon>
        <taxon>Bacillati</taxon>
        <taxon>Actinomycetota</taxon>
        <taxon>Actinomycetes</taxon>
        <taxon>Kitasatosporales</taxon>
        <taxon>Streptomycetaceae</taxon>
        <taxon>Streptomyces</taxon>
    </lineage>
</organism>